<protein>
    <recommendedName>
        <fullName evidence="5">Secreted protein</fullName>
    </recommendedName>
</protein>
<name>A0AAE0FQB4_9CHLO</name>
<reference evidence="3 4" key="1">
    <citation type="journal article" date="2015" name="Genome Biol. Evol.">
        <title>Comparative Genomics of a Bacterivorous Green Alga Reveals Evolutionary Causalities and Consequences of Phago-Mixotrophic Mode of Nutrition.</title>
        <authorList>
            <person name="Burns J.A."/>
            <person name="Paasch A."/>
            <person name="Narechania A."/>
            <person name="Kim E."/>
        </authorList>
    </citation>
    <scope>NUCLEOTIDE SEQUENCE [LARGE SCALE GENOMIC DNA]</scope>
    <source>
        <strain evidence="3 4">PLY_AMNH</strain>
    </source>
</reference>
<feature type="region of interest" description="Disordered" evidence="1">
    <location>
        <begin position="113"/>
        <end position="135"/>
    </location>
</feature>
<gene>
    <name evidence="3" type="ORF">CYMTET_27154</name>
</gene>
<dbReference type="AlphaFoldDB" id="A0AAE0FQB4"/>
<proteinExistence type="predicted"/>
<evidence type="ECO:0000256" key="1">
    <source>
        <dbReference type="SAM" id="MobiDB-lite"/>
    </source>
</evidence>
<keyword evidence="2" id="KW-0732">Signal</keyword>
<accession>A0AAE0FQB4</accession>
<organism evidence="3 4">
    <name type="scientific">Cymbomonas tetramitiformis</name>
    <dbReference type="NCBI Taxonomy" id="36881"/>
    <lineage>
        <taxon>Eukaryota</taxon>
        <taxon>Viridiplantae</taxon>
        <taxon>Chlorophyta</taxon>
        <taxon>Pyramimonadophyceae</taxon>
        <taxon>Pyramimonadales</taxon>
        <taxon>Pyramimonadaceae</taxon>
        <taxon>Cymbomonas</taxon>
    </lineage>
</organism>
<evidence type="ECO:0000313" key="4">
    <source>
        <dbReference type="Proteomes" id="UP001190700"/>
    </source>
</evidence>
<keyword evidence="4" id="KW-1185">Reference proteome</keyword>
<evidence type="ECO:0008006" key="5">
    <source>
        <dbReference type="Google" id="ProtNLM"/>
    </source>
</evidence>
<feature type="chain" id="PRO_5042202891" description="Secreted protein" evidence="2">
    <location>
        <begin position="35"/>
        <end position="168"/>
    </location>
</feature>
<dbReference type="Proteomes" id="UP001190700">
    <property type="component" value="Unassembled WGS sequence"/>
</dbReference>
<comment type="caution">
    <text evidence="3">The sequence shown here is derived from an EMBL/GenBank/DDBJ whole genome shotgun (WGS) entry which is preliminary data.</text>
</comment>
<evidence type="ECO:0000313" key="3">
    <source>
        <dbReference type="EMBL" id="KAK3264082.1"/>
    </source>
</evidence>
<feature type="signal peptide" evidence="2">
    <location>
        <begin position="1"/>
        <end position="34"/>
    </location>
</feature>
<evidence type="ECO:0000256" key="2">
    <source>
        <dbReference type="SAM" id="SignalP"/>
    </source>
</evidence>
<sequence>MIAVFTSVLWGMKLSKIILLTLACLHSFDSLARASVLRGGHDAVPGTARRHMTEWKLPQRSPKQEDAVAGATSTPLRRLAELKGHRFITDNAASSKSDPGVLAAELEGSGEARVLSTRSTAGSSGTAGDGVEDNRRVAADEQMNTAAAGRCMRGGWHRGCGKGGKGHT</sequence>
<feature type="compositionally biased region" description="Low complexity" evidence="1">
    <location>
        <begin position="116"/>
        <end position="126"/>
    </location>
</feature>
<dbReference type="EMBL" id="LGRX02014806">
    <property type="protein sequence ID" value="KAK3264082.1"/>
    <property type="molecule type" value="Genomic_DNA"/>
</dbReference>